<dbReference type="InParanoid" id="A0A1Y1UQZ9"/>
<dbReference type="EMBL" id="NBSH01000001">
    <property type="protein sequence ID" value="ORX40471.1"/>
    <property type="molecule type" value="Genomic_DNA"/>
</dbReference>
<dbReference type="RefSeq" id="XP_021874150.1">
    <property type="nucleotide sequence ID" value="XM_022014225.1"/>
</dbReference>
<comment type="caution">
    <text evidence="2">The sequence shown here is derived from an EMBL/GenBank/DDBJ whole genome shotgun (WGS) entry which is preliminary data.</text>
</comment>
<protein>
    <submittedName>
        <fullName evidence="2">Uncharacterized protein</fullName>
    </submittedName>
</protein>
<evidence type="ECO:0000256" key="1">
    <source>
        <dbReference type="SAM" id="MobiDB-lite"/>
    </source>
</evidence>
<dbReference type="GeneID" id="33556033"/>
<proteinExistence type="predicted"/>
<dbReference type="Proteomes" id="UP000193218">
    <property type="component" value="Unassembled WGS sequence"/>
</dbReference>
<accession>A0A1Y1UQZ9</accession>
<organism evidence="2 3">
    <name type="scientific">Kockovaella imperatae</name>
    <dbReference type="NCBI Taxonomy" id="4999"/>
    <lineage>
        <taxon>Eukaryota</taxon>
        <taxon>Fungi</taxon>
        <taxon>Dikarya</taxon>
        <taxon>Basidiomycota</taxon>
        <taxon>Agaricomycotina</taxon>
        <taxon>Tremellomycetes</taxon>
        <taxon>Tremellales</taxon>
        <taxon>Cuniculitremaceae</taxon>
        <taxon>Kockovaella</taxon>
    </lineage>
</organism>
<reference evidence="2 3" key="1">
    <citation type="submission" date="2017-03" db="EMBL/GenBank/DDBJ databases">
        <title>Widespread Adenine N6-methylation of Active Genes in Fungi.</title>
        <authorList>
            <consortium name="DOE Joint Genome Institute"/>
            <person name="Mondo S.J."/>
            <person name="Dannebaum R.O."/>
            <person name="Kuo R.C."/>
            <person name="Louie K.B."/>
            <person name="Bewick A.J."/>
            <person name="Labutti K."/>
            <person name="Haridas S."/>
            <person name="Kuo A."/>
            <person name="Salamov A."/>
            <person name="Ahrendt S.R."/>
            <person name="Lau R."/>
            <person name="Bowen B.P."/>
            <person name="Lipzen A."/>
            <person name="Sullivan W."/>
            <person name="Andreopoulos W.B."/>
            <person name="Clum A."/>
            <person name="Lindquist E."/>
            <person name="Daum C."/>
            <person name="Northen T.R."/>
            <person name="Ramamoorthy G."/>
            <person name="Schmitz R.J."/>
            <person name="Gryganskyi A."/>
            <person name="Culley D."/>
            <person name="Magnuson J."/>
            <person name="James T.Y."/>
            <person name="O'Malley M.A."/>
            <person name="Stajich J.E."/>
            <person name="Spatafora J.W."/>
            <person name="Visel A."/>
            <person name="Grigoriev I.V."/>
        </authorList>
    </citation>
    <scope>NUCLEOTIDE SEQUENCE [LARGE SCALE GENOMIC DNA]</scope>
    <source>
        <strain evidence="2 3">NRRL Y-17943</strain>
    </source>
</reference>
<gene>
    <name evidence="2" type="ORF">BD324DRAFT_610862</name>
</gene>
<keyword evidence="3" id="KW-1185">Reference proteome</keyword>
<feature type="region of interest" description="Disordered" evidence="1">
    <location>
        <begin position="290"/>
        <end position="309"/>
    </location>
</feature>
<sequence>MPRRYLLPTEDPPKLYLSLVSDQDRGRIGIRPRIDEASLDMWDPKLQEKIFGARFDVELELDLGGANETAADSDTLLPTPGVWDEVSQVIERAMATAREVKTAGDVSIAAGKGGKATPTELLTARRQALQMCSILEQLDVLTMKIQDHAEGGYEGLHNQSSNQEDLASSQDLMPDINREAAIVESRLRYVLCRGSIKMAQGKDPDSVISEAWSDAWKFVGHKMAVDRCSAYYTRRAAGETFSEEKDPGDPEAEWVISIETGKDGRQRPVADLVYPSESLSEPYTMRVGASNVRRGSSSETPAEWAGKHSHDFSSIGDTARKLNEFQGLLNGAVDGRARLSREDGREIVKRIIDTPTEATALTIRLANSHRNADDLCSFPQYGSKAFAEADQRLQSDYTDTLAQLEDQVKTIQSDQGDAGDVLNDLIKQCVTTWTLINDPSHANSCMTARARLLELKMMKRELAEEEESDDEDSLARKQEAIDGQRSQHMKELEEALDTSKKSWKAYTGQSARSRAALRKNLLSQGFTDDDFELSPSELISRIAADRLSRKQKALMRPVDDIPSGLGLIGCDLTQEEKECLAAEVASILQPNAKTNTWNSLSSRARGVATSYLRSLDDRSAVDINSRGHEDLQSDIVRALSNYTPEQQQTALQLIHSKTYDSEENESADYS</sequence>
<dbReference type="AlphaFoldDB" id="A0A1Y1UQZ9"/>
<evidence type="ECO:0000313" key="3">
    <source>
        <dbReference type="Proteomes" id="UP000193218"/>
    </source>
</evidence>
<evidence type="ECO:0000313" key="2">
    <source>
        <dbReference type="EMBL" id="ORX40471.1"/>
    </source>
</evidence>
<name>A0A1Y1UQZ9_9TREE</name>